<evidence type="ECO:0000256" key="6">
    <source>
        <dbReference type="SAM" id="Phobius"/>
    </source>
</evidence>
<comment type="subcellular location">
    <subcellularLocation>
        <location evidence="1">Membrane</location>
        <topology evidence="1">Multi-pass membrane protein</topology>
    </subcellularLocation>
</comment>
<dbReference type="GeneID" id="100089090"/>
<feature type="transmembrane region" description="Helical" evidence="6">
    <location>
        <begin position="155"/>
        <end position="174"/>
    </location>
</feature>
<dbReference type="Ensembl" id="ENSOANT00000046682.1">
    <property type="protein sequence ID" value="ENSOANP00000046876.1"/>
    <property type="gene ID" value="ENSOANG00000007523.3"/>
</dbReference>
<dbReference type="InterPro" id="IPR006904">
    <property type="entry name" value="DUF716"/>
</dbReference>
<dbReference type="InParanoid" id="A0A6I8P1K5"/>
<dbReference type="GO" id="GO:0016020">
    <property type="term" value="C:membrane"/>
    <property type="evidence" value="ECO:0007669"/>
    <property type="project" value="UniProtKB-SubCell"/>
</dbReference>
<dbReference type="AlphaFoldDB" id="A0A6I8P1K5"/>
<evidence type="ECO:0000256" key="3">
    <source>
        <dbReference type="ARBA" id="ARBA00022692"/>
    </source>
</evidence>
<reference evidence="7" key="3">
    <citation type="submission" date="2025-09" db="UniProtKB">
        <authorList>
            <consortium name="Ensembl"/>
        </authorList>
    </citation>
    <scope>IDENTIFICATION</scope>
    <source>
        <strain evidence="7">Glennie</strain>
    </source>
</reference>
<reference evidence="7 8" key="1">
    <citation type="journal article" date="2008" name="Nature">
        <title>Genome analysis of the platypus reveals unique signatures of evolution.</title>
        <authorList>
            <person name="Warren W.C."/>
            <person name="Hillier L.W."/>
            <person name="Marshall Graves J.A."/>
            <person name="Birney E."/>
            <person name="Ponting C.P."/>
            <person name="Grutzner F."/>
            <person name="Belov K."/>
            <person name="Miller W."/>
            <person name="Clarke L."/>
            <person name="Chinwalla A.T."/>
            <person name="Yang S.P."/>
            <person name="Heger A."/>
            <person name="Locke D.P."/>
            <person name="Miethke P."/>
            <person name="Waters P.D."/>
            <person name="Veyrunes F."/>
            <person name="Fulton L."/>
            <person name="Fulton B."/>
            <person name="Graves T."/>
            <person name="Wallis J."/>
            <person name="Puente X.S."/>
            <person name="Lopez-Otin C."/>
            <person name="Ordonez G.R."/>
            <person name="Eichler E.E."/>
            <person name="Chen L."/>
            <person name="Cheng Z."/>
            <person name="Deakin J.E."/>
            <person name="Alsop A."/>
            <person name="Thompson K."/>
            <person name="Kirby P."/>
            <person name="Papenfuss A.T."/>
            <person name="Wakefield M.J."/>
            <person name="Olender T."/>
            <person name="Lancet D."/>
            <person name="Huttley G.A."/>
            <person name="Smit A.F."/>
            <person name="Pask A."/>
            <person name="Temple-Smith P."/>
            <person name="Batzer M.A."/>
            <person name="Walker J.A."/>
            <person name="Konkel M.K."/>
            <person name="Harris R.S."/>
            <person name="Whittington C.M."/>
            <person name="Wong E.S."/>
            <person name="Gemmell N.J."/>
            <person name="Buschiazzo E."/>
            <person name="Vargas Jentzsch I.M."/>
            <person name="Merkel A."/>
            <person name="Schmitz J."/>
            <person name="Zemann A."/>
            <person name="Churakov G."/>
            <person name="Kriegs J.O."/>
            <person name="Brosius J."/>
            <person name="Murchison E.P."/>
            <person name="Sachidanandam R."/>
            <person name="Smith C."/>
            <person name="Hannon G.J."/>
            <person name="Tsend-Ayush E."/>
            <person name="McMillan D."/>
            <person name="Attenborough R."/>
            <person name="Rens W."/>
            <person name="Ferguson-Smith M."/>
            <person name="Lefevre C.M."/>
            <person name="Sharp J.A."/>
            <person name="Nicholas K.R."/>
            <person name="Ray D.A."/>
            <person name="Kube M."/>
            <person name="Reinhardt R."/>
            <person name="Pringle T.H."/>
            <person name="Taylor J."/>
            <person name="Jones R.C."/>
            <person name="Nixon B."/>
            <person name="Dacheux J.L."/>
            <person name="Niwa H."/>
            <person name="Sekita Y."/>
            <person name="Huang X."/>
            <person name="Stark A."/>
            <person name="Kheradpour P."/>
            <person name="Kellis M."/>
            <person name="Flicek P."/>
            <person name="Chen Y."/>
            <person name="Webber C."/>
            <person name="Hardison R."/>
            <person name="Nelson J."/>
            <person name="Hallsworth-Pepin K."/>
            <person name="Delehaunty K."/>
            <person name="Markovic C."/>
            <person name="Minx P."/>
            <person name="Feng Y."/>
            <person name="Kremitzki C."/>
            <person name="Mitreva M."/>
            <person name="Glasscock J."/>
            <person name="Wylie T."/>
            <person name="Wohldmann P."/>
            <person name="Thiru P."/>
            <person name="Nhan M.N."/>
            <person name="Pohl C.S."/>
            <person name="Smith S.M."/>
            <person name="Hou S."/>
            <person name="Nefedov M."/>
            <person name="de Jong P.J."/>
            <person name="Renfree M.B."/>
            <person name="Mardis E.R."/>
            <person name="Wilson R.K."/>
        </authorList>
    </citation>
    <scope>NUCLEOTIDE SEQUENCE [LARGE SCALE GENOMIC DNA]</scope>
    <source>
        <strain evidence="7 8">Glennie</strain>
    </source>
</reference>
<reference evidence="7" key="2">
    <citation type="submission" date="2025-08" db="UniProtKB">
        <authorList>
            <consortium name="Ensembl"/>
        </authorList>
    </citation>
    <scope>IDENTIFICATION</scope>
    <source>
        <strain evidence="7">Glennie</strain>
    </source>
</reference>
<dbReference type="KEGG" id="oaa:100089090"/>
<protein>
    <submittedName>
        <fullName evidence="7">Transmembrane protein 45A</fullName>
    </submittedName>
</protein>
<evidence type="ECO:0000256" key="1">
    <source>
        <dbReference type="ARBA" id="ARBA00004141"/>
    </source>
</evidence>
<dbReference type="OMA" id="NHTHGRD"/>
<dbReference type="CTD" id="55076"/>
<dbReference type="OrthoDB" id="551896at2759"/>
<evidence type="ECO:0000256" key="4">
    <source>
        <dbReference type="ARBA" id="ARBA00022989"/>
    </source>
</evidence>
<keyword evidence="8" id="KW-1185">Reference proteome</keyword>
<keyword evidence="5 6" id="KW-0472">Membrane</keyword>
<keyword evidence="4 6" id="KW-1133">Transmembrane helix</keyword>
<feature type="transmembrane region" description="Helical" evidence="6">
    <location>
        <begin position="224"/>
        <end position="252"/>
    </location>
</feature>
<evidence type="ECO:0000256" key="5">
    <source>
        <dbReference type="ARBA" id="ARBA00023136"/>
    </source>
</evidence>
<proteinExistence type="inferred from homology"/>
<dbReference type="Bgee" id="ENSOANG00000007523">
    <property type="expression patterns" value="Expressed in ovary and 8 other cell types or tissues"/>
</dbReference>
<dbReference type="GeneTree" id="ENSGT00940000155530"/>
<dbReference type="PANTHER" id="PTHR16007:SF21">
    <property type="entry name" value="TRANSMEMBRANE PROTEIN 45A"/>
    <property type="match status" value="1"/>
</dbReference>
<feature type="transmembrane region" description="Helical" evidence="6">
    <location>
        <begin position="12"/>
        <end position="35"/>
    </location>
</feature>
<dbReference type="InterPro" id="IPR042127">
    <property type="entry name" value="TMEM45"/>
</dbReference>
<dbReference type="PANTHER" id="PTHR16007">
    <property type="entry name" value="EPIDIDYMAL MEMBRANE PROTEIN E9-RELATED"/>
    <property type="match status" value="1"/>
</dbReference>
<dbReference type="RefSeq" id="XP_001514618.2">
    <property type="nucleotide sequence ID" value="XM_001514568.5"/>
</dbReference>
<dbReference type="Pfam" id="PF04819">
    <property type="entry name" value="DUF716"/>
    <property type="match status" value="1"/>
</dbReference>
<feature type="transmembrane region" description="Helical" evidence="6">
    <location>
        <begin position="186"/>
        <end position="204"/>
    </location>
</feature>
<name>A0A6I8P1K5_ORNAN</name>
<accession>A0A6I8P1K5</accession>
<organism evidence="7 8">
    <name type="scientific">Ornithorhynchus anatinus</name>
    <name type="common">Duckbill platypus</name>
    <dbReference type="NCBI Taxonomy" id="9258"/>
    <lineage>
        <taxon>Eukaryota</taxon>
        <taxon>Metazoa</taxon>
        <taxon>Chordata</taxon>
        <taxon>Craniata</taxon>
        <taxon>Vertebrata</taxon>
        <taxon>Euteleostomi</taxon>
        <taxon>Mammalia</taxon>
        <taxon>Monotremata</taxon>
        <taxon>Ornithorhynchidae</taxon>
        <taxon>Ornithorhynchus</taxon>
    </lineage>
</organism>
<evidence type="ECO:0000313" key="7">
    <source>
        <dbReference type="Ensembl" id="ENSOANP00000046876.1"/>
    </source>
</evidence>
<feature type="transmembrane region" description="Helical" evidence="6">
    <location>
        <begin position="96"/>
        <end position="118"/>
    </location>
</feature>
<evidence type="ECO:0000256" key="2">
    <source>
        <dbReference type="ARBA" id="ARBA00006948"/>
    </source>
</evidence>
<sequence>MKQGTMGSFRGHALPGSFFLLMGFWWNIKFTLKYVCKKNKRACYLGSKAGLRRVEIIEGAVKVSMALIGMTAEQFVPDGPHMNLYNYEEKHWDHLMGWQHATMYFFFGISGLVDILCLTTNMLPLSLNKLMLSNAFFVESFIFFFHTHGRAMLDIYIHQLLVLSVVCAAFITFLEFFFRSNIGLELLRVSFCLLQGSWFWQIGFVLYPPNEGPEWNQSDHGNMLFLTICFCWHYAFTFLILGVNFALITWLIRSRVKQIYPSEMGLLKTAERDQESEEEM</sequence>
<gene>
    <name evidence="7" type="primary">TMEM45A</name>
</gene>
<evidence type="ECO:0000313" key="8">
    <source>
        <dbReference type="Proteomes" id="UP000002279"/>
    </source>
</evidence>
<comment type="similarity">
    <text evidence="2">Belongs to the TMEM45 family.</text>
</comment>
<dbReference type="Proteomes" id="UP000002279">
    <property type="component" value="Chromosome 17"/>
</dbReference>
<keyword evidence="3 6" id="KW-0812">Transmembrane</keyword>
<dbReference type="FunCoup" id="A0A6I8P1K5">
    <property type="interactions" value="81"/>
</dbReference>